<keyword evidence="3 4" id="KW-0804">Transcription</keyword>
<dbReference type="Proteomes" id="UP001320326">
    <property type="component" value="Chromosome"/>
</dbReference>
<dbReference type="InterPro" id="IPR000835">
    <property type="entry name" value="HTH_MarR-typ"/>
</dbReference>
<dbReference type="InterPro" id="IPR026282">
    <property type="entry name" value="MJ1563"/>
</dbReference>
<dbReference type="SUPFAM" id="SSF46785">
    <property type="entry name" value="Winged helix' DNA-binding domain"/>
    <property type="match status" value="1"/>
</dbReference>
<evidence type="ECO:0000256" key="4">
    <source>
        <dbReference type="PIRNR" id="PIRNR006707"/>
    </source>
</evidence>
<evidence type="ECO:0000313" key="6">
    <source>
        <dbReference type="EMBL" id="BCK86772.1"/>
    </source>
</evidence>
<dbReference type="GO" id="GO:0003700">
    <property type="term" value="F:DNA-binding transcription factor activity"/>
    <property type="evidence" value="ECO:0007669"/>
    <property type="project" value="InterPro"/>
</dbReference>
<keyword evidence="7" id="KW-1185">Reference proteome</keyword>
<reference evidence="6 7" key="1">
    <citation type="journal article" date="2022" name="Int. J. Syst. Evol. Microbiol.">
        <title>&lt;i&gt;Sideroxyarcus emersonii&lt;/i&gt; gen. nov. sp. nov., a neutrophilic, microaerobic iron- and thiosulfate-oxidizing bacterium isolated from iron-rich wetland sediment.</title>
        <authorList>
            <person name="Kato S."/>
            <person name="Itoh T."/>
            <person name="Iino T."/>
            <person name="Ohkuma M."/>
        </authorList>
    </citation>
    <scope>NUCLEOTIDE SEQUENCE [LARGE SCALE GENOMIC DNA]</scope>
    <source>
        <strain evidence="6 7">MIZ01</strain>
    </source>
</reference>
<organism evidence="6 7">
    <name type="scientific">Sideroxyarcus emersonii</name>
    <dbReference type="NCBI Taxonomy" id="2764705"/>
    <lineage>
        <taxon>Bacteria</taxon>
        <taxon>Pseudomonadati</taxon>
        <taxon>Pseudomonadota</taxon>
        <taxon>Betaproteobacteria</taxon>
        <taxon>Nitrosomonadales</taxon>
        <taxon>Gallionellaceae</taxon>
        <taxon>Sideroxyarcus</taxon>
    </lineage>
</organism>
<gene>
    <name evidence="6" type="ORF">MIZ01_0538</name>
</gene>
<dbReference type="InterPro" id="IPR052362">
    <property type="entry name" value="HTH-GbsR_regulator"/>
</dbReference>
<proteinExistence type="inferred from homology"/>
<name>A0AAN1X8A6_9PROT</name>
<dbReference type="PANTHER" id="PTHR38465">
    <property type="entry name" value="HTH-TYPE TRANSCRIPTIONAL REGULATOR MJ1563-RELATED"/>
    <property type="match status" value="1"/>
</dbReference>
<evidence type="ECO:0000256" key="1">
    <source>
        <dbReference type="ARBA" id="ARBA00023015"/>
    </source>
</evidence>
<feature type="domain" description="HTH marR-type" evidence="5">
    <location>
        <begin position="23"/>
        <end position="82"/>
    </location>
</feature>
<evidence type="ECO:0000256" key="2">
    <source>
        <dbReference type="ARBA" id="ARBA00023125"/>
    </source>
</evidence>
<dbReference type="KEGG" id="seme:MIZ01_0538"/>
<keyword evidence="1 4" id="KW-0805">Transcription regulation</keyword>
<evidence type="ECO:0000259" key="5">
    <source>
        <dbReference type="Pfam" id="PF12802"/>
    </source>
</evidence>
<dbReference type="EMBL" id="AP023423">
    <property type="protein sequence ID" value="BCK86772.1"/>
    <property type="molecule type" value="Genomic_DNA"/>
</dbReference>
<dbReference type="PIRSF" id="PIRSF006707">
    <property type="entry name" value="MJ1563"/>
    <property type="match status" value="1"/>
</dbReference>
<protein>
    <recommendedName>
        <fullName evidence="4">HTH-type transcriptional regulator</fullName>
    </recommendedName>
</protein>
<accession>A0AAN1X8A6</accession>
<dbReference type="PANTHER" id="PTHR38465:SF1">
    <property type="entry name" value="HTH-TYPE TRANSCRIPTIONAL REGULATOR MJ1563-RELATED"/>
    <property type="match status" value="1"/>
</dbReference>
<comment type="similarity">
    <text evidence="4">Belongs to the GbsR family.</text>
</comment>
<keyword evidence="2 4" id="KW-0238">DNA-binding</keyword>
<dbReference type="Pfam" id="PF12802">
    <property type="entry name" value="MarR_2"/>
    <property type="match status" value="1"/>
</dbReference>
<dbReference type="AlphaFoldDB" id="A0AAN1X8A6"/>
<dbReference type="RefSeq" id="WP_237247936.1">
    <property type="nucleotide sequence ID" value="NZ_AP023423.1"/>
</dbReference>
<sequence length="191" mass="22532">MEHLSDTTWRFIHHFGEMGSRWGISRTVGQIYALLYISHVPLNADDITYLLSFSRSNVSMGLKELQSWRLLRSEYRAGDRREYFKAPEDVWEIFRTLADERRRREVEPTLSVLRECLLDPKNTPEDEHFHKRMQEMYDLISMANEWFIDIQKLSAEDLTSLMHLGAQAKKLLHAKNRLLSFAGLTKEEVSE</sequence>
<dbReference type="InterPro" id="IPR036388">
    <property type="entry name" value="WH-like_DNA-bd_sf"/>
</dbReference>
<dbReference type="GO" id="GO:0003677">
    <property type="term" value="F:DNA binding"/>
    <property type="evidence" value="ECO:0007669"/>
    <property type="project" value="UniProtKB-UniRule"/>
</dbReference>
<dbReference type="Gene3D" id="1.10.10.10">
    <property type="entry name" value="Winged helix-like DNA-binding domain superfamily/Winged helix DNA-binding domain"/>
    <property type="match status" value="1"/>
</dbReference>
<dbReference type="InterPro" id="IPR036390">
    <property type="entry name" value="WH_DNA-bd_sf"/>
</dbReference>
<evidence type="ECO:0000256" key="3">
    <source>
        <dbReference type="ARBA" id="ARBA00023163"/>
    </source>
</evidence>
<evidence type="ECO:0000313" key="7">
    <source>
        <dbReference type="Proteomes" id="UP001320326"/>
    </source>
</evidence>